<proteinExistence type="predicted"/>
<protein>
    <submittedName>
        <fullName evidence="2">Uncharacterized protein</fullName>
    </submittedName>
</protein>
<dbReference type="AlphaFoldDB" id="A0A9P6UTG9"/>
<dbReference type="EMBL" id="JAAAIP010000295">
    <property type="protein sequence ID" value="KAG0320127.1"/>
    <property type="molecule type" value="Genomic_DNA"/>
</dbReference>
<evidence type="ECO:0000256" key="1">
    <source>
        <dbReference type="SAM" id="MobiDB-lite"/>
    </source>
</evidence>
<comment type="caution">
    <text evidence="2">The sequence shown here is derived from an EMBL/GenBank/DDBJ whole genome shotgun (WGS) entry which is preliminary data.</text>
</comment>
<feature type="compositionally biased region" description="Acidic residues" evidence="1">
    <location>
        <begin position="94"/>
        <end position="104"/>
    </location>
</feature>
<dbReference type="OrthoDB" id="2449152at2759"/>
<dbReference type="Proteomes" id="UP000738325">
    <property type="component" value="Unassembled WGS sequence"/>
</dbReference>
<name>A0A9P6UTG9_9FUNG</name>
<sequence length="164" mass="18332">MNRVSPLVAPVMDEDFDLCISETNLPFPYSDHCSTGPPSLYEFEGDDDDDEDEDDEEHSGDSDEGDADDGDDNNDEGDDNDGDHSEDDVLREEVLEDDDSDEDPTLNVARLNTSRSTDSKTLSDLPRQLQNRLEHVSARSVRHDTSLIPPAPKMRPRSHRMPSS</sequence>
<feature type="region of interest" description="Disordered" evidence="1">
    <location>
        <begin position="23"/>
        <end position="164"/>
    </location>
</feature>
<evidence type="ECO:0000313" key="2">
    <source>
        <dbReference type="EMBL" id="KAG0320127.1"/>
    </source>
</evidence>
<organism evidence="2 3">
    <name type="scientific">Dissophora globulifera</name>
    <dbReference type="NCBI Taxonomy" id="979702"/>
    <lineage>
        <taxon>Eukaryota</taxon>
        <taxon>Fungi</taxon>
        <taxon>Fungi incertae sedis</taxon>
        <taxon>Mucoromycota</taxon>
        <taxon>Mortierellomycotina</taxon>
        <taxon>Mortierellomycetes</taxon>
        <taxon>Mortierellales</taxon>
        <taxon>Mortierellaceae</taxon>
        <taxon>Dissophora</taxon>
    </lineage>
</organism>
<feature type="compositionally biased region" description="Polar residues" evidence="1">
    <location>
        <begin position="110"/>
        <end position="122"/>
    </location>
</feature>
<keyword evidence="3" id="KW-1185">Reference proteome</keyword>
<evidence type="ECO:0000313" key="3">
    <source>
        <dbReference type="Proteomes" id="UP000738325"/>
    </source>
</evidence>
<reference evidence="2" key="1">
    <citation type="journal article" date="2020" name="Fungal Divers.">
        <title>Resolving the Mortierellaceae phylogeny through synthesis of multi-gene phylogenetics and phylogenomics.</title>
        <authorList>
            <person name="Vandepol N."/>
            <person name="Liber J."/>
            <person name="Desiro A."/>
            <person name="Na H."/>
            <person name="Kennedy M."/>
            <person name="Barry K."/>
            <person name="Grigoriev I.V."/>
            <person name="Miller A.N."/>
            <person name="O'Donnell K."/>
            <person name="Stajich J.E."/>
            <person name="Bonito G."/>
        </authorList>
    </citation>
    <scope>NUCLEOTIDE SEQUENCE</scope>
    <source>
        <strain evidence="2">REB-010B</strain>
    </source>
</reference>
<gene>
    <name evidence="2" type="ORF">BGZ99_004686</name>
</gene>
<accession>A0A9P6UTG9</accession>
<feature type="non-terminal residue" evidence="2">
    <location>
        <position position="164"/>
    </location>
</feature>
<feature type="compositionally biased region" description="Basic and acidic residues" evidence="1">
    <location>
        <begin position="132"/>
        <end position="145"/>
    </location>
</feature>
<feature type="compositionally biased region" description="Basic residues" evidence="1">
    <location>
        <begin position="154"/>
        <end position="164"/>
    </location>
</feature>
<feature type="compositionally biased region" description="Acidic residues" evidence="1">
    <location>
        <begin position="43"/>
        <end position="86"/>
    </location>
</feature>